<gene>
    <name evidence="1" type="ORF">E3N88_04106</name>
</gene>
<comment type="caution">
    <text evidence="1">The sequence shown here is derived from an EMBL/GenBank/DDBJ whole genome shotgun (WGS) entry which is preliminary data.</text>
</comment>
<evidence type="ECO:0000313" key="2">
    <source>
        <dbReference type="Proteomes" id="UP000326396"/>
    </source>
</evidence>
<keyword evidence="2" id="KW-1185">Reference proteome</keyword>
<dbReference type="AlphaFoldDB" id="A0A5N6PVN2"/>
<organism evidence="1 2">
    <name type="scientific">Mikania micrantha</name>
    <name type="common">bitter vine</name>
    <dbReference type="NCBI Taxonomy" id="192012"/>
    <lineage>
        <taxon>Eukaryota</taxon>
        <taxon>Viridiplantae</taxon>
        <taxon>Streptophyta</taxon>
        <taxon>Embryophyta</taxon>
        <taxon>Tracheophyta</taxon>
        <taxon>Spermatophyta</taxon>
        <taxon>Magnoliopsida</taxon>
        <taxon>eudicotyledons</taxon>
        <taxon>Gunneridae</taxon>
        <taxon>Pentapetalae</taxon>
        <taxon>asterids</taxon>
        <taxon>campanulids</taxon>
        <taxon>Asterales</taxon>
        <taxon>Asteraceae</taxon>
        <taxon>Asteroideae</taxon>
        <taxon>Heliantheae alliance</taxon>
        <taxon>Eupatorieae</taxon>
        <taxon>Mikania</taxon>
    </lineage>
</organism>
<sequence length="136" mass="15546">MLQGVKNYLPRLQRCWNDEGNSSWFFWTVRTRNNGKEMTNLRASKWLTSLNVQVWSFKGASMVEKWQRNGVEDGFSRDFVDWAVSRTAMGVQKCSPRTAEHFGSQSPRCMSRIADGIACWATAYRGGLPESPISPF</sequence>
<proteinExistence type="predicted"/>
<dbReference type="Proteomes" id="UP000326396">
    <property type="component" value="Linkage Group LG10"/>
</dbReference>
<evidence type="ECO:0000313" key="1">
    <source>
        <dbReference type="EMBL" id="KAD7116838.1"/>
    </source>
</evidence>
<dbReference type="EMBL" id="SZYD01000002">
    <property type="protein sequence ID" value="KAD7116838.1"/>
    <property type="molecule type" value="Genomic_DNA"/>
</dbReference>
<name>A0A5N6PVN2_9ASTR</name>
<accession>A0A5N6PVN2</accession>
<reference evidence="1 2" key="1">
    <citation type="submission" date="2019-05" db="EMBL/GenBank/DDBJ databases">
        <title>Mikania micrantha, genome provides insights into the molecular mechanism of rapid growth.</title>
        <authorList>
            <person name="Liu B."/>
        </authorList>
    </citation>
    <scope>NUCLEOTIDE SEQUENCE [LARGE SCALE GENOMIC DNA]</scope>
    <source>
        <strain evidence="1">NLD-2019</strain>
        <tissue evidence="1">Leaf</tissue>
    </source>
</reference>
<protein>
    <submittedName>
        <fullName evidence="1">Uncharacterized protein</fullName>
    </submittedName>
</protein>